<dbReference type="InterPro" id="IPR009071">
    <property type="entry name" value="HMG_box_dom"/>
</dbReference>
<dbReference type="InterPro" id="IPR031061">
    <property type="entry name" value="HMGB_plant"/>
</dbReference>
<sequence length="124" mass="13859">HLSHSRVPSSSPRLLRCDTERVEGAGGALTSSQYSYIVCALAPNNHKICTVAEIGLNDACRRESATLWLKRKGTGAAGRKQSKKAAKVPNKRKRPPSVFFIFMSEFREQFKKEHPNLLMISTFL</sequence>
<evidence type="ECO:0000256" key="5">
    <source>
        <dbReference type="SAM" id="MobiDB-lite"/>
    </source>
</evidence>
<dbReference type="Gene3D" id="1.10.30.10">
    <property type="entry name" value="High mobility group box domain"/>
    <property type="match status" value="1"/>
</dbReference>
<evidence type="ECO:0000256" key="4">
    <source>
        <dbReference type="ARBA" id="ARBA00023242"/>
    </source>
</evidence>
<dbReference type="Gramene" id="KRH17962">
    <property type="protein sequence ID" value="KRH17962"/>
    <property type="gene ID" value="GLYMA_13G030100"/>
</dbReference>
<dbReference type="InParanoid" id="A0A0R0GHN1"/>
<proteinExistence type="inferred from homology"/>
<keyword evidence="4" id="KW-0539">Nucleus</keyword>
<gene>
    <name evidence="7" type="ORF">GLYMA_13G030100</name>
</gene>
<dbReference type="GO" id="GO:0003677">
    <property type="term" value="F:DNA binding"/>
    <property type="evidence" value="ECO:0007669"/>
    <property type="project" value="UniProtKB-KW"/>
</dbReference>
<feature type="compositionally biased region" description="Basic residues" evidence="5">
    <location>
        <begin position="80"/>
        <end position="92"/>
    </location>
</feature>
<evidence type="ECO:0000313" key="9">
    <source>
        <dbReference type="Proteomes" id="UP000008827"/>
    </source>
</evidence>
<evidence type="ECO:0000256" key="3">
    <source>
        <dbReference type="ARBA" id="ARBA00023125"/>
    </source>
</evidence>
<dbReference type="PANTHER" id="PTHR46261:SF1">
    <property type="entry name" value="HIGH MOBILITY GROUP B PROTEIN 1"/>
    <property type="match status" value="1"/>
</dbReference>
<accession>A0A0R0GHN1</accession>
<dbReference type="Proteomes" id="UP000008827">
    <property type="component" value="Chromosome 13"/>
</dbReference>
<dbReference type="GO" id="GO:0005634">
    <property type="term" value="C:nucleus"/>
    <property type="evidence" value="ECO:0007669"/>
    <property type="project" value="UniProtKB-SubCell"/>
</dbReference>
<evidence type="ECO:0000256" key="2">
    <source>
        <dbReference type="ARBA" id="ARBA00008774"/>
    </source>
</evidence>
<reference evidence="7" key="3">
    <citation type="submission" date="2018-07" db="EMBL/GenBank/DDBJ databases">
        <title>WGS assembly of Glycine max.</title>
        <authorList>
            <person name="Schmutz J."/>
            <person name="Cannon S."/>
            <person name="Schlueter J."/>
            <person name="Ma J."/>
            <person name="Mitros T."/>
            <person name="Nelson W."/>
            <person name="Hyten D."/>
            <person name="Song Q."/>
            <person name="Thelen J."/>
            <person name="Cheng J."/>
            <person name="Xu D."/>
            <person name="Hellsten U."/>
            <person name="May G."/>
            <person name="Yu Y."/>
            <person name="Sakurai T."/>
            <person name="Umezawa T."/>
            <person name="Bhattacharyya M."/>
            <person name="Sandhu D."/>
            <person name="Valliyodan B."/>
            <person name="Lindquist E."/>
            <person name="Peto M."/>
            <person name="Grant D."/>
            <person name="Shu S."/>
            <person name="Goodstein D."/>
            <person name="Barry K."/>
            <person name="Futrell-Griggs M."/>
            <person name="Abernathy B."/>
            <person name="Du J."/>
            <person name="Tian Z."/>
            <person name="Zhu L."/>
            <person name="Gill N."/>
            <person name="Joshi T."/>
            <person name="Libault M."/>
            <person name="Sethuraman A."/>
            <person name="Zhang X."/>
            <person name="Shinozaki K."/>
            <person name="Nguyen H."/>
            <person name="Wing R."/>
            <person name="Cregan P."/>
            <person name="Specht J."/>
            <person name="Grimwood J."/>
            <person name="Rokhsar D."/>
            <person name="Stacey G."/>
            <person name="Shoemaker R."/>
            <person name="Jackson S."/>
        </authorList>
    </citation>
    <scope>NUCLEOTIDE SEQUENCE</scope>
    <source>
        <tissue evidence="7">Callus</tissue>
    </source>
</reference>
<dbReference type="Gramene" id="KRH17963">
    <property type="protein sequence ID" value="KRH17963"/>
    <property type="gene ID" value="GLYMA_13G030100"/>
</dbReference>
<dbReference type="OrthoDB" id="1919336at2759"/>
<dbReference type="GO" id="GO:0000785">
    <property type="term" value="C:chromatin"/>
    <property type="evidence" value="ECO:0007669"/>
    <property type="project" value="UniProtKB-ARBA"/>
</dbReference>
<dbReference type="EMBL" id="CM000846">
    <property type="protein sequence ID" value="KRH17963.1"/>
    <property type="molecule type" value="Genomic_DNA"/>
</dbReference>
<organism evidence="7">
    <name type="scientific">Glycine max</name>
    <name type="common">Soybean</name>
    <name type="synonym">Glycine hispida</name>
    <dbReference type="NCBI Taxonomy" id="3847"/>
    <lineage>
        <taxon>Eukaryota</taxon>
        <taxon>Viridiplantae</taxon>
        <taxon>Streptophyta</taxon>
        <taxon>Embryophyta</taxon>
        <taxon>Tracheophyta</taxon>
        <taxon>Spermatophyta</taxon>
        <taxon>Magnoliopsida</taxon>
        <taxon>eudicotyledons</taxon>
        <taxon>Gunneridae</taxon>
        <taxon>Pentapetalae</taxon>
        <taxon>rosids</taxon>
        <taxon>fabids</taxon>
        <taxon>Fabales</taxon>
        <taxon>Fabaceae</taxon>
        <taxon>Papilionoideae</taxon>
        <taxon>50 kb inversion clade</taxon>
        <taxon>NPAAA clade</taxon>
        <taxon>indigoferoid/millettioid clade</taxon>
        <taxon>Phaseoleae</taxon>
        <taxon>Glycine</taxon>
        <taxon>Glycine subgen. Soja</taxon>
    </lineage>
</organism>
<feature type="non-terminal residue" evidence="7">
    <location>
        <position position="1"/>
    </location>
</feature>
<keyword evidence="9" id="KW-1185">Reference proteome</keyword>
<evidence type="ECO:0000313" key="7">
    <source>
        <dbReference type="EMBL" id="KRH17962.1"/>
    </source>
</evidence>
<dbReference type="PaxDb" id="3847-GLYMA02G25940.1"/>
<evidence type="ECO:0000256" key="1">
    <source>
        <dbReference type="ARBA" id="ARBA00004123"/>
    </source>
</evidence>
<protein>
    <recommendedName>
        <fullName evidence="6">HMG box domain-containing protein</fullName>
    </recommendedName>
</protein>
<keyword evidence="3" id="KW-0238">DNA-binding</keyword>
<evidence type="ECO:0000259" key="6">
    <source>
        <dbReference type="Pfam" id="PF00505"/>
    </source>
</evidence>
<dbReference type="EMBL" id="CM000846">
    <property type="protein sequence ID" value="KRH17962.1"/>
    <property type="molecule type" value="Genomic_DNA"/>
</dbReference>
<dbReference type="EnsemblPlants" id="KRH17963">
    <property type="protein sequence ID" value="KRH17963"/>
    <property type="gene ID" value="GLYMA_13G030100"/>
</dbReference>
<feature type="domain" description="HMG box" evidence="6">
    <location>
        <begin position="93"/>
        <end position="117"/>
    </location>
</feature>
<dbReference type="PANTHER" id="PTHR46261">
    <property type="entry name" value="HIGH MOBILITY GROUP B PROTEIN 4-RELATED"/>
    <property type="match status" value="1"/>
</dbReference>
<dbReference type="GO" id="GO:0030527">
    <property type="term" value="F:structural constituent of chromatin"/>
    <property type="evidence" value="ECO:0007669"/>
    <property type="project" value="UniProtKB-ARBA"/>
</dbReference>
<comment type="subcellular location">
    <subcellularLocation>
        <location evidence="1">Nucleus</location>
    </subcellularLocation>
</comment>
<comment type="similarity">
    <text evidence="2">Belongs to the HMGB family.</text>
</comment>
<dbReference type="SUPFAM" id="SSF47095">
    <property type="entry name" value="HMG-box"/>
    <property type="match status" value="1"/>
</dbReference>
<dbReference type="AlphaFoldDB" id="A0A0R0GHN1"/>
<dbReference type="GO" id="GO:0003682">
    <property type="term" value="F:chromatin binding"/>
    <property type="evidence" value="ECO:0007669"/>
    <property type="project" value="UniProtKB-ARBA"/>
</dbReference>
<dbReference type="InterPro" id="IPR036910">
    <property type="entry name" value="HMG_box_dom_sf"/>
</dbReference>
<reference evidence="8" key="2">
    <citation type="submission" date="2018-02" db="UniProtKB">
        <authorList>
            <consortium name="EnsemblPlants"/>
        </authorList>
    </citation>
    <scope>IDENTIFICATION</scope>
    <source>
        <strain evidence="8">Williams 82</strain>
    </source>
</reference>
<evidence type="ECO:0000313" key="8">
    <source>
        <dbReference type="EnsemblPlants" id="KRH17962"/>
    </source>
</evidence>
<feature type="region of interest" description="Disordered" evidence="5">
    <location>
        <begin position="71"/>
        <end position="92"/>
    </location>
</feature>
<name>A0A0R0GHN1_SOYBN</name>
<reference evidence="7 8" key="1">
    <citation type="journal article" date="2010" name="Nature">
        <title>Genome sequence of the palaeopolyploid soybean.</title>
        <authorList>
            <person name="Schmutz J."/>
            <person name="Cannon S.B."/>
            <person name="Schlueter J."/>
            <person name="Ma J."/>
            <person name="Mitros T."/>
            <person name="Nelson W."/>
            <person name="Hyten D.L."/>
            <person name="Song Q."/>
            <person name="Thelen J.J."/>
            <person name="Cheng J."/>
            <person name="Xu D."/>
            <person name="Hellsten U."/>
            <person name="May G.D."/>
            <person name="Yu Y."/>
            <person name="Sakurai T."/>
            <person name="Umezawa T."/>
            <person name="Bhattacharyya M.K."/>
            <person name="Sandhu D."/>
            <person name="Valliyodan B."/>
            <person name="Lindquist E."/>
            <person name="Peto M."/>
            <person name="Grant D."/>
            <person name="Shu S."/>
            <person name="Goodstein D."/>
            <person name="Barry K."/>
            <person name="Futrell-Griggs M."/>
            <person name="Abernathy B."/>
            <person name="Du J."/>
            <person name="Tian Z."/>
            <person name="Zhu L."/>
            <person name="Gill N."/>
            <person name="Joshi T."/>
            <person name="Libault M."/>
            <person name="Sethuraman A."/>
            <person name="Zhang X.-C."/>
            <person name="Shinozaki K."/>
            <person name="Nguyen H.T."/>
            <person name="Wing R.A."/>
            <person name="Cregan P."/>
            <person name="Specht J."/>
            <person name="Grimwood J."/>
            <person name="Rokhsar D."/>
            <person name="Stacey G."/>
            <person name="Shoemaker R.C."/>
            <person name="Jackson S.A."/>
        </authorList>
    </citation>
    <scope>NUCLEOTIDE SEQUENCE [LARGE SCALE GENOMIC DNA]</scope>
    <source>
        <strain evidence="8">cv. Williams 82</strain>
        <tissue evidence="7">Callus</tissue>
    </source>
</reference>
<dbReference type="EnsemblPlants" id="KRH17962">
    <property type="protein sequence ID" value="KRH17962"/>
    <property type="gene ID" value="GLYMA_13G030100"/>
</dbReference>
<dbReference type="Pfam" id="PF00505">
    <property type="entry name" value="HMG_box"/>
    <property type="match status" value="1"/>
</dbReference>
<dbReference type="GO" id="GO:0006325">
    <property type="term" value="P:chromatin organization"/>
    <property type="evidence" value="ECO:0007669"/>
    <property type="project" value="UniProtKB-ARBA"/>
</dbReference>
<dbReference type="STRING" id="3847.A0A0R0GHN1"/>